<proteinExistence type="predicted"/>
<protein>
    <submittedName>
        <fullName evidence="2">Uncharacterized protein</fullName>
    </submittedName>
</protein>
<accession>A0A1F7YPT7</accession>
<organism evidence="2 3">
    <name type="scientific">Candidatus Woesebacteria bacterium RIFCSPHIGHO2_01_FULL_41_10</name>
    <dbReference type="NCBI Taxonomy" id="1802500"/>
    <lineage>
        <taxon>Bacteria</taxon>
        <taxon>Candidatus Woeseibacteriota</taxon>
    </lineage>
</organism>
<feature type="transmembrane region" description="Helical" evidence="1">
    <location>
        <begin position="358"/>
        <end position="384"/>
    </location>
</feature>
<feature type="transmembrane region" description="Helical" evidence="1">
    <location>
        <begin position="12"/>
        <end position="41"/>
    </location>
</feature>
<feature type="transmembrane region" description="Helical" evidence="1">
    <location>
        <begin position="277"/>
        <end position="300"/>
    </location>
</feature>
<keyword evidence="1" id="KW-0812">Transmembrane</keyword>
<gene>
    <name evidence="2" type="ORF">A2801_03705</name>
</gene>
<feature type="transmembrane region" description="Helical" evidence="1">
    <location>
        <begin position="238"/>
        <end position="257"/>
    </location>
</feature>
<dbReference type="Proteomes" id="UP000177263">
    <property type="component" value="Unassembled WGS sequence"/>
</dbReference>
<reference evidence="2 3" key="1">
    <citation type="journal article" date="2016" name="Nat. Commun.">
        <title>Thousands of microbial genomes shed light on interconnected biogeochemical processes in an aquifer system.</title>
        <authorList>
            <person name="Anantharaman K."/>
            <person name="Brown C.T."/>
            <person name="Hug L.A."/>
            <person name="Sharon I."/>
            <person name="Castelle C.J."/>
            <person name="Probst A.J."/>
            <person name="Thomas B.C."/>
            <person name="Singh A."/>
            <person name="Wilkins M.J."/>
            <person name="Karaoz U."/>
            <person name="Brodie E.L."/>
            <person name="Williams K.H."/>
            <person name="Hubbard S.S."/>
            <person name="Banfield J.F."/>
        </authorList>
    </citation>
    <scope>NUCLEOTIDE SEQUENCE [LARGE SCALE GENOMIC DNA]</scope>
</reference>
<comment type="caution">
    <text evidence="2">The sequence shown here is derived from an EMBL/GenBank/DDBJ whole genome shotgun (WGS) entry which is preliminary data.</text>
</comment>
<feature type="transmembrane region" description="Helical" evidence="1">
    <location>
        <begin position="199"/>
        <end position="218"/>
    </location>
</feature>
<evidence type="ECO:0000256" key="1">
    <source>
        <dbReference type="SAM" id="Phobius"/>
    </source>
</evidence>
<dbReference type="EMBL" id="MGGM01000028">
    <property type="protein sequence ID" value="OGM28525.1"/>
    <property type="molecule type" value="Genomic_DNA"/>
</dbReference>
<dbReference type="STRING" id="1802500.A2801_03705"/>
<evidence type="ECO:0000313" key="3">
    <source>
        <dbReference type="Proteomes" id="UP000177263"/>
    </source>
</evidence>
<keyword evidence="1" id="KW-1133">Transmembrane helix</keyword>
<evidence type="ECO:0000313" key="2">
    <source>
        <dbReference type="EMBL" id="OGM28525.1"/>
    </source>
</evidence>
<feature type="transmembrane region" description="Helical" evidence="1">
    <location>
        <begin position="152"/>
        <end position="178"/>
    </location>
</feature>
<name>A0A1F7YPT7_9BACT</name>
<keyword evidence="1" id="KW-0472">Membrane</keyword>
<feature type="transmembrane region" description="Helical" evidence="1">
    <location>
        <begin position="61"/>
        <end position="82"/>
    </location>
</feature>
<feature type="transmembrane region" description="Helical" evidence="1">
    <location>
        <begin position="120"/>
        <end position="140"/>
    </location>
</feature>
<sequence>MLQIRKSPFFGGFVLALIVAIVSSRFVWLSHVLEMFIQMVIGGYKPIYVGMISVNNALGELSLVFAISLALMVPFLMLMSSWNETFRFFQVRGQGIPEPVVAFVEELVFRSFGIGVLSTLLPDGTFSLLVLAIALVYALWQTKDAVYGRFPLMGFHFVVGLICSYVLMRYGLVAAFGIRYLGILVQRAHYEERRASVSGLELVQNALFVITLFILVQLSNTPAIGSYVLSTVPYQPVAFGILIIIIAIIQELVLRIAAFRVFERRMVLTPVMRDTRLVLGSVLFLSILALVFGWCRIMGIVDLFKLIVFGANSITSVVNMPVVGIIAFGAMFGLHLLVKGMEHEKLADLAATMFDVALVIGGFMFGLVYAIAMIFVVCVVYALIERLGVWLDTKIGIGDHIAY</sequence>
<dbReference type="AlphaFoldDB" id="A0A1F7YPT7"/>
<feature type="transmembrane region" description="Helical" evidence="1">
    <location>
        <begin position="320"/>
        <end position="338"/>
    </location>
</feature>